<sequence length="117" mass="13271">MRQKTVKWLISPLICGPVVATAFSTAMGVIYWHHCQRKKGVSSNMFSHSEETCYYQVYISLGLKQLILSLQIKAFSYLQIQELVLDAGVSICAALHLKRHIWATSITQTQGIRQQTE</sequence>
<accession>A0A6B0UMF6</accession>
<proteinExistence type="predicted"/>
<organism evidence="1">
    <name type="scientific">Ixodes ricinus</name>
    <name type="common">Common tick</name>
    <name type="synonym">Acarus ricinus</name>
    <dbReference type="NCBI Taxonomy" id="34613"/>
    <lineage>
        <taxon>Eukaryota</taxon>
        <taxon>Metazoa</taxon>
        <taxon>Ecdysozoa</taxon>
        <taxon>Arthropoda</taxon>
        <taxon>Chelicerata</taxon>
        <taxon>Arachnida</taxon>
        <taxon>Acari</taxon>
        <taxon>Parasitiformes</taxon>
        <taxon>Ixodida</taxon>
        <taxon>Ixodoidea</taxon>
        <taxon>Ixodidae</taxon>
        <taxon>Ixodinae</taxon>
        <taxon>Ixodes</taxon>
    </lineage>
</organism>
<evidence type="ECO:0000313" key="1">
    <source>
        <dbReference type="EMBL" id="MXU90741.1"/>
    </source>
</evidence>
<dbReference type="AlphaFoldDB" id="A0A6B0UMF6"/>
<name>A0A6B0UMF6_IXORI</name>
<reference evidence="1" key="1">
    <citation type="submission" date="2019-12" db="EMBL/GenBank/DDBJ databases">
        <title>An insight into the sialome of adult female Ixodes ricinus ticks feeding for 6 days.</title>
        <authorList>
            <person name="Perner J."/>
            <person name="Ribeiro J.M.C."/>
        </authorList>
    </citation>
    <scope>NUCLEOTIDE SEQUENCE</scope>
    <source>
        <strain evidence="1">Semi-engorged</strain>
        <tissue evidence="1">Salivary glands</tissue>
    </source>
</reference>
<protein>
    <submittedName>
        <fullName evidence="1">Putative secreted protein</fullName>
    </submittedName>
</protein>
<dbReference type="EMBL" id="GIFC01008658">
    <property type="protein sequence ID" value="MXU90741.1"/>
    <property type="molecule type" value="Transcribed_RNA"/>
</dbReference>